<accession>Q0CP61</accession>
<organism evidence="2 3">
    <name type="scientific">Aspergillus terreus (strain NIH 2624 / FGSC A1156)</name>
    <dbReference type="NCBI Taxonomy" id="341663"/>
    <lineage>
        <taxon>Eukaryota</taxon>
        <taxon>Fungi</taxon>
        <taxon>Dikarya</taxon>
        <taxon>Ascomycota</taxon>
        <taxon>Pezizomycotina</taxon>
        <taxon>Eurotiomycetes</taxon>
        <taxon>Eurotiomycetidae</taxon>
        <taxon>Eurotiales</taxon>
        <taxon>Aspergillaceae</taxon>
        <taxon>Aspergillus</taxon>
        <taxon>Aspergillus subgen. Circumdati</taxon>
    </lineage>
</organism>
<dbReference type="OMA" id="TFDNWTK"/>
<feature type="region of interest" description="Disordered" evidence="1">
    <location>
        <begin position="207"/>
        <end position="420"/>
    </location>
</feature>
<feature type="compositionally biased region" description="Polar residues" evidence="1">
    <location>
        <begin position="326"/>
        <end position="336"/>
    </location>
</feature>
<evidence type="ECO:0008006" key="4">
    <source>
        <dbReference type="Google" id="ProtNLM"/>
    </source>
</evidence>
<dbReference type="CDD" id="cd02859">
    <property type="entry name" value="E_set_AMPKbeta_like_N"/>
    <property type="match status" value="1"/>
</dbReference>
<evidence type="ECO:0000313" key="2">
    <source>
        <dbReference type="EMBL" id="EAU34970.1"/>
    </source>
</evidence>
<dbReference type="GeneID" id="4320204"/>
<evidence type="ECO:0000313" key="3">
    <source>
        <dbReference type="Proteomes" id="UP000007963"/>
    </source>
</evidence>
<dbReference type="Gene3D" id="2.60.40.10">
    <property type="entry name" value="Immunoglobulins"/>
    <property type="match status" value="1"/>
</dbReference>
<feature type="region of interest" description="Disordered" evidence="1">
    <location>
        <begin position="96"/>
        <end position="188"/>
    </location>
</feature>
<feature type="compositionally biased region" description="Polar residues" evidence="1">
    <location>
        <begin position="96"/>
        <end position="106"/>
    </location>
</feature>
<feature type="compositionally biased region" description="Low complexity" evidence="1">
    <location>
        <begin position="228"/>
        <end position="240"/>
    </location>
</feature>
<dbReference type="eggNOG" id="KOG1616">
    <property type="taxonomic scope" value="Eukaryota"/>
</dbReference>
<dbReference type="STRING" id="341663.Q0CP61"/>
<feature type="compositionally biased region" description="Basic and acidic residues" evidence="1">
    <location>
        <begin position="284"/>
        <end position="305"/>
    </location>
</feature>
<proteinExistence type="predicted"/>
<dbReference type="InterPro" id="IPR013783">
    <property type="entry name" value="Ig-like_fold"/>
</dbReference>
<sequence>MDGGFPWAKLPSNDAVAFVVDGTWTTDPSVPEEDDGHNNINNVLYPEHIHKETQPTLQNGTAAIMAGVTPDSSTAAMAAGVPKTSSKDGVLGDAAFSSTAPGSTTAELAKNAPLEQRATMPGAYSGDAEQTFSVNPIPASSGMGNPIKLQPGEKVPDSSTFNSNTIESTARTDPSAYEQAASYPTSSEQIKPANAFAVPPVSGNMIPESSLPMGGASQGTAEPYTIQSAAPTSTTAALAANVPLESQKRQANGGQNAAADDVPEVVRRSISEAHRDPEAAANREVVEEKREMEEELQHKVPREESAGTPAPTASAALAETAPQPTGVDSSQISPRATTPTDGPTVTTGVEAAKAPQESVPPVETTGAAGAAGETGASATKTTGAAAQPASKTGNAGAQNGVKEEKKKKKGFFSRLKEKLK</sequence>
<name>Q0CP61_ASPTN</name>
<dbReference type="OrthoDB" id="5873279at2759"/>
<feature type="compositionally biased region" description="Polar residues" evidence="1">
    <location>
        <begin position="157"/>
        <end position="172"/>
    </location>
</feature>
<feature type="compositionally biased region" description="Low complexity" evidence="1">
    <location>
        <begin position="337"/>
        <end position="349"/>
    </location>
</feature>
<feature type="compositionally biased region" description="Low complexity" evidence="1">
    <location>
        <begin position="306"/>
        <end position="322"/>
    </location>
</feature>
<dbReference type="EMBL" id="CH476599">
    <property type="protein sequence ID" value="EAU34970.1"/>
    <property type="molecule type" value="Genomic_DNA"/>
</dbReference>
<dbReference type="Proteomes" id="UP000007963">
    <property type="component" value="Unassembled WGS sequence"/>
</dbReference>
<dbReference type="HOGENOM" id="CLU_011453_3_1_1"/>
<feature type="compositionally biased region" description="Low complexity" evidence="1">
    <location>
        <begin position="364"/>
        <end position="386"/>
    </location>
</feature>
<evidence type="ECO:0000256" key="1">
    <source>
        <dbReference type="SAM" id="MobiDB-lite"/>
    </source>
</evidence>
<protein>
    <recommendedName>
        <fullName evidence="4">AMP-activated protein kinase glycogen-binding domain-containing protein</fullName>
    </recommendedName>
</protein>
<feature type="compositionally biased region" description="Basic and acidic residues" evidence="1">
    <location>
        <begin position="264"/>
        <end position="278"/>
    </location>
</feature>
<dbReference type="RefSeq" id="XP_001213701.1">
    <property type="nucleotide sequence ID" value="XM_001213701.1"/>
</dbReference>
<dbReference type="AlphaFoldDB" id="Q0CP61"/>
<dbReference type="VEuPathDB" id="FungiDB:ATEG_04523"/>
<gene>
    <name evidence="2" type="ORF">ATEG_04523</name>
</gene>
<reference evidence="3" key="1">
    <citation type="submission" date="2005-09" db="EMBL/GenBank/DDBJ databases">
        <title>Annotation of the Aspergillus terreus NIH2624 genome.</title>
        <authorList>
            <person name="Birren B.W."/>
            <person name="Lander E.S."/>
            <person name="Galagan J.E."/>
            <person name="Nusbaum C."/>
            <person name="Devon K."/>
            <person name="Henn M."/>
            <person name="Ma L.-J."/>
            <person name="Jaffe D.B."/>
            <person name="Butler J."/>
            <person name="Alvarez P."/>
            <person name="Gnerre S."/>
            <person name="Grabherr M."/>
            <person name="Kleber M."/>
            <person name="Mauceli E.W."/>
            <person name="Brockman W."/>
            <person name="Rounsley S."/>
            <person name="Young S.K."/>
            <person name="LaButti K."/>
            <person name="Pushparaj V."/>
            <person name="DeCaprio D."/>
            <person name="Crawford M."/>
            <person name="Koehrsen M."/>
            <person name="Engels R."/>
            <person name="Montgomery P."/>
            <person name="Pearson M."/>
            <person name="Howarth C."/>
            <person name="Larson L."/>
            <person name="Luoma S."/>
            <person name="White J."/>
            <person name="Alvarado L."/>
            <person name="Kodira C.D."/>
            <person name="Zeng Q."/>
            <person name="Oleary S."/>
            <person name="Yandava C."/>
            <person name="Denning D.W."/>
            <person name="Nierman W.C."/>
            <person name="Milne T."/>
            <person name="Madden K."/>
        </authorList>
    </citation>
    <scope>NUCLEOTIDE SEQUENCE [LARGE SCALE GENOMIC DNA]</scope>
    <source>
        <strain evidence="3">NIH 2624 / FGSC A1156</strain>
    </source>
</reference>